<evidence type="ECO:0000313" key="1">
    <source>
        <dbReference type="EMBL" id="JAD36551.1"/>
    </source>
</evidence>
<proteinExistence type="predicted"/>
<dbReference type="AlphaFoldDB" id="A0A0A8ZCL2"/>
<dbReference type="EMBL" id="GBRH01261344">
    <property type="protein sequence ID" value="JAD36551.1"/>
    <property type="molecule type" value="Transcribed_RNA"/>
</dbReference>
<organism evidence="1">
    <name type="scientific">Arundo donax</name>
    <name type="common">Giant reed</name>
    <name type="synonym">Donax arundinaceus</name>
    <dbReference type="NCBI Taxonomy" id="35708"/>
    <lineage>
        <taxon>Eukaryota</taxon>
        <taxon>Viridiplantae</taxon>
        <taxon>Streptophyta</taxon>
        <taxon>Embryophyta</taxon>
        <taxon>Tracheophyta</taxon>
        <taxon>Spermatophyta</taxon>
        <taxon>Magnoliopsida</taxon>
        <taxon>Liliopsida</taxon>
        <taxon>Poales</taxon>
        <taxon>Poaceae</taxon>
        <taxon>PACMAD clade</taxon>
        <taxon>Arundinoideae</taxon>
        <taxon>Arundineae</taxon>
        <taxon>Arundo</taxon>
    </lineage>
</organism>
<reference evidence="1" key="2">
    <citation type="journal article" date="2015" name="Data Brief">
        <title>Shoot transcriptome of the giant reed, Arundo donax.</title>
        <authorList>
            <person name="Barrero R.A."/>
            <person name="Guerrero F.D."/>
            <person name="Moolhuijzen P."/>
            <person name="Goolsby J.A."/>
            <person name="Tidwell J."/>
            <person name="Bellgard S.E."/>
            <person name="Bellgard M.I."/>
        </authorList>
    </citation>
    <scope>NUCLEOTIDE SEQUENCE</scope>
    <source>
        <tissue evidence="1">Shoot tissue taken approximately 20 cm above the soil surface</tissue>
    </source>
</reference>
<accession>A0A0A8ZCL2</accession>
<reference evidence="1" key="1">
    <citation type="submission" date="2014-09" db="EMBL/GenBank/DDBJ databases">
        <authorList>
            <person name="Magalhaes I.L.F."/>
            <person name="Oliveira U."/>
            <person name="Santos F.R."/>
            <person name="Vidigal T.H.D.A."/>
            <person name="Brescovit A.D."/>
            <person name="Santos A.J."/>
        </authorList>
    </citation>
    <scope>NUCLEOTIDE SEQUENCE</scope>
    <source>
        <tissue evidence="1">Shoot tissue taken approximately 20 cm above the soil surface</tissue>
    </source>
</reference>
<name>A0A0A8ZCL2_ARUDO</name>
<sequence length="59" mass="6573">MSCRVPSSPPSSPRMLVVSRSWTASCWRRRCEPHHQPAASSSLSSTLIRGLEPPTHLLF</sequence>
<protein>
    <submittedName>
        <fullName evidence="1">Uncharacterized protein</fullName>
    </submittedName>
</protein>